<evidence type="ECO:0000259" key="1">
    <source>
        <dbReference type="Pfam" id="PF13403"/>
    </source>
</evidence>
<proteinExistence type="predicted"/>
<protein>
    <submittedName>
        <fullName evidence="2">Outer membrane protein</fullName>
    </submittedName>
</protein>
<feature type="domain" description="Hedgehog/Intein (Hint)" evidence="1">
    <location>
        <begin position="245"/>
        <end position="384"/>
    </location>
</feature>
<dbReference type="Gene3D" id="2.170.16.10">
    <property type="entry name" value="Hedgehog/Intein (Hint) domain"/>
    <property type="match status" value="1"/>
</dbReference>
<dbReference type="KEGG" id="asz:ASN_964"/>
<organism evidence="2 3">
    <name type="scientific">Acetobacter senegalensis</name>
    <dbReference type="NCBI Taxonomy" id="446692"/>
    <lineage>
        <taxon>Bacteria</taxon>
        <taxon>Pseudomonadati</taxon>
        <taxon>Pseudomonadota</taxon>
        <taxon>Alphaproteobacteria</taxon>
        <taxon>Acetobacterales</taxon>
        <taxon>Acetobacteraceae</taxon>
        <taxon>Acetobacter</taxon>
    </lineage>
</organism>
<sequence>MHELFVRKVLTRMAIWIGTSTTVNKSWSNSENWTDLGGGNSGVPTTWEGITVNNDAVVDLPASYSSSGTLTVNGDATFNSADSGSSLSFGSASFASGSNLTLNGVSATFGGGAKGTGTITLENGASLKSSNGSEIASTVIFKQNTDATGAVLGNTLTIDFNGGTANQIPSIQNLSTYDKIVIAGTGSTAVTLSMTANGDGTYSLTGTIPAWGNKTFVISSSVTLAGNLTPSDFTVTTDSANTTVVCFLAGSMIRTPTGDVAVEEIRVGDEVVAYINGEAVVRPVVWAGCKRATVRAHLPDDEAGYPVRVKQDAIAEGVPYKDMLITPDHCLFFDGRFVPVRMLVNGTSIFYDRSILSYDYYHIETDEHSVILADGMLTESYLDTGNRMSFQQEGIVARLGSRTLNWAEHAAAPLEVSRAWVEPLFHALAARAGLTSADAPAVVHDADLHLLTNTGTVVRSLRAQNGRSVFLLPPGTHAVRILSRASRPADVIGPFVDDRRQLGVLIGEITLLNGHNRHSVREHLTVSDLSGWHGLESEQMRWTGGNAALPLPELAENGSARNGLTLLILETVAAGPYLVDRAEHGEAARCA</sequence>
<dbReference type="InterPro" id="IPR036844">
    <property type="entry name" value="Hint_dom_sf"/>
</dbReference>
<evidence type="ECO:0000313" key="3">
    <source>
        <dbReference type="Proteomes" id="UP000056109"/>
    </source>
</evidence>
<accession>A0A0U5ES02</accession>
<dbReference type="SUPFAM" id="SSF51294">
    <property type="entry name" value="Hedgehog/intein (Hint) domain"/>
    <property type="match status" value="1"/>
</dbReference>
<dbReference type="InterPro" id="IPR028992">
    <property type="entry name" value="Hedgehog/Intein_dom"/>
</dbReference>
<name>A0A0U5ES02_9PROT</name>
<evidence type="ECO:0000313" key="2">
    <source>
        <dbReference type="EMBL" id="CEF40363.1"/>
    </source>
</evidence>
<dbReference type="Pfam" id="PF13403">
    <property type="entry name" value="Hint_2"/>
    <property type="match status" value="1"/>
</dbReference>
<gene>
    <name evidence="2" type="ORF">ASN_964</name>
</gene>
<dbReference type="Proteomes" id="UP000056109">
    <property type="component" value="Chromosome I"/>
</dbReference>
<keyword evidence="3" id="KW-1185">Reference proteome</keyword>
<dbReference type="AlphaFoldDB" id="A0A0U5ES02"/>
<dbReference type="PATRIC" id="fig|446692.3.peg.960"/>
<reference evidence="3" key="1">
    <citation type="submission" date="2014-09" db="EMBL/GenBank/DDBJ databases">
        <authorList>
            <person name="Illeghems K.G."/>
        </authorList>
    </citation>
    <scope>NUCLEOTIDE SEQUENCE [LARGE SCALE GENOMIC DNA]</scope>
    <source>
        <strain evidence="3">108B</strain>
    </source>
</reference>
<dbReference type="EMBL" id="LN606600">
    <property type="protein sequence ID" value="CEF40363.1"/>
    <property type="molecule type" value="Genomic_DNA"/>
</dbReference>